<reference evidence="1" key="1">
    <citation type="journal article" date="2023" name="Mol. Phylogenet. Evol.">
        <title>Genome-scale phylogeny and comparative genomics of the fungal order Sordariales.</title>
        <authorList>
            <person name="Hensen N."/>
            <person name="Bonometti L."/>
            <person name="Westerberg I."/>
            <person name="Brannstrom I.O."/>
            <person name="Guillou S."/>
            <person name="Cros-Aarteil S."/>
            <person name="Calhoun S."/>
            <person name="Haridas S."/>
            <person name="Kuo A."/>
            <person name="Mondo S."/>
            <person name="Pangilinan J."/>
            <person name="Riley R."/>
            <person name="LaButti K."/>
            <person name="Andreopoulos B."/>
            <person name="Lipzen A."/>
            <person name="Chen C."/>
            <person name="Yan M."/>
            <person name="Daum C."/>
            <person name="Ng V."/>
            <person name="Clum A."/>
            <person name="Steindorff A."/>
            <person name="Ohm R.A."/>
            <person name="Martin F."/>
            <person name="Silar P."/>
            <person name="Natvig D.O."/>
            <person name="Lalanne C."/>
            <person name="Gautier V."/>
            <person name="Ament-Velasquez S.L."/>
            <person name="Kruys A."/>
            <person name="Hutchinson M.I."/>
            <person name="Powell A.J."/>
            <person name="Barry K."/>
            <person name="Miller A.N."/>
            <person name="Grigoriev I.V."/>
            <person name="Debuchy R."/>
            <person name="Gladieux P."/>
            <person name="Hiltunen Thoren M."/>
            <person name="Johannesson H."/>
        </authorList>
    </citation>
    <scope>NUCLEOTIDE SEQUENCE</scope>
    <source>
        <strain evidence="1">CBS 757.83</strain>
    </source>
</reference>
<accession>A0AAN6SXT7</accession>
<dbReference type="EMBL" id="MU863678">
    <property type="protein sequence ID" value="KAK4097333.1"/>
    <property type="molecule type" value="Genomic_DNA"/>
</dbReference>
<name>A0AAN6SXT7_9PEZI</name>
<gene>
    <name evidence="1" type="ORF">N658DRAFT_294456</name>
</gene>
<sequence>MELLINSITKKDMFFFSVKLLLRLPNSRFVSLPQPLMARGVMCLPISRPITLPAAWEGSKCNQPPGARGIWAQGCNRKGPQRRLVPFLTMLRASDGSRQIAAAGFSTTRESCYTKQHSLIYGVRRYPCEAEDQVSVSFQVASLRQRVGNHAYFVFMLSPCGQVES</sequence>
<comment type="caution">
    <text evidence="1">The sequence shown here is derived from an EMBL/GenBank/DDBJ whole genome shotgun (WGS) entry which is preliminary data.</text>
</comment>
<protein>
    <submittedName>
        <fullName evidence="1">Uncharacterized protein</fullName>
    </submittedName>
</protein>
<reference evidence="1" key="2">
    <citation type="submission" date="2023-05" db="EMBL/GenBank/DDBJ databases">
        <authorList>
            <consortium name="Lawrence Berkeley National Laboratory"/>
            <person name="Steindorff A."/>
            <person name="Hensen N."/>
            <person name="Bonometti L."/>
            <person name="Westerberg I."/>
            <person name="Brannstrom I.O."/>
            <person name="Guillou S."/>
            <person name="Cros-Aarteil S."/>
            <person name="Calhoun S."/>
            <person name="Haridas S."/>
            <person name="Kuo A."/>
            <person name="Mondo S."/>
            <person name="Pangilinan J."/>
            <person name="Riley R."/>
            <person name="Labutti K."/>
            <person name="Andreopoulos B."/>
            <person name="Lipzen A."/>
            <person name="Chen C."/>
            <person name="Yanf M."/>
            <person name="Daum C."/>
            <person name="Ng V."/>
            <person name="Clum A."/>
            <person name="Ohm R."/>
            <person name="Martin F."/>
            <person name="Silar P."/>
            <person name="Natvig D."/>
            <person name="Lalanne C."/>
            <person name="Gautier V."/>
            <person name="Ament-Velasquez S.L."/>
            <person name="Kruys A."/>
            <person name="Hutchinson M.I."/>
            <person name="Powell A.J."/>
            <person name="Barry K."/>
            <person name="Miller A.N."/>
            <person name="Grigoriev I.V."/>
            <person name="Debuchy R."/>
            <person name="Gladieux P."/>
            <person name="Thoren M.H."/>
            <person name="Johannesson H."/>
        </authorList>
    </citation>
    <scope>NUCLEOTIDE SEQUENCE</scope>
    <source>
        <strain evidence="1">CBS 757.83</strain>
    </source>
</reference>
<keyword evidence="2" id="KW-1185">Reference proteome</keyword>
<evidence type="ECO:0000313" key="2">
    <source>
        <dbReference type="Proteomes" id="UP001305647"/>
    </source>
</evidence>
<dbReference type="AlphaFoldDB" id="A0AAN6SXT7"/>
<evidence type="ECO:0000313" key="1">
    <source>
        <dbReference type="EMBL" id="KAK4097333.1"/>
    </source>
</evidence>
<proteinExistence type="predicted"/>
<dbReference type="Proteomes" id="UP001305647">
    <property type="component" value="Unassembled WGS sequence"/>
</dbReference>
<organism evidence="1 2">
    <name type="scientific">Parathielavia hyrcaniae</name>
    <dbReference type="NCBI Taxonomy" id="113614"/>
    <lineage>
        <taxon>Eukaryota</taxon>
        <taxon>Fungi</taxon>
        <taxon>Dikarya</taxon>
        <taxon>Ascomycota</taxon>
        <taxon>Pezizomycotina</taxon>
        <taxon>Sordariomycetes</taxon>
        <taxon>Sordariomycetidae</taxon>
        <taxon>Sordariales</taxon>
        <taxon>Chaetomiaceae</taxon>
        <taxon>Parathielavia</taxon>
    </lineage>
</organism>